<sequence>MQKSNEDCYYFLTSSCTKGSGCTYRHNSGVLTCNVICPAWLHGNCIDPACPLRHSAVQRSTINNGITCFYENTPMGCLKLDCTFVHLRPRPTLRNPSTFRPSTTNLVNKDAIKSTTITNSPSTPSNNIPQITNDSIPSPEINSSQTSTPKIEIPLTSTEISSSTISNETIPRRIAVPIENEQIETTNRNVITDSTEKNQEDTKPTTTTTQSRIVGNRNVVIAETANTSNRKIVQGTTNRVVVSSDTINSSKRITNDNDSDSDLDDLVKQLKNDIKKTNSVIDISFPCSAPSITNRLFMSTKQTTPTNDTKPIRLNRDRLPAAKITISNSSNSISASSNGEKTSAGTELSQNDERRTSRIERFKKKSISSPRSVVNTPSSSSIPTRNIVTPSSNERKRPGPESSINDSPPSKRVSSQQENNHYHNATATTTTATTIGDLCSPTSNSRRTRDHHHHRHRSSSSSSSSSQRKSSPRKTYSLKSSMDDSTWKKEVDEFLAKTKPKIPLLSPIMPCQPVPLLSLRPRYIPPPPPPSQQQQKPMIPRHPPPSQRPRQPSSSSVANKQPVQPVVNNSSPVPSKPTEQIPSKPTEQIPSSNNNKPPIQSLTISNDEDENRLLELDEPTDVVDTFALIDEALFEADHLLELM</sequence>
<dbReference type="Pfam" id="PF15663">
    <property type="entry name" value="zf-CCCH_3"/>
    <property type="match status" value="1"/>
</dbReference>
<dbReference type="PANTHER" id="PTHR15725:SF14">
    <property type="entry name" value="ZINC FINGER CCCH DOMAIN-CONTAINING PROTEIN 11A"/>
    <property type="match status" value="1"/>
</dbReference>
<feature type="compositionally biased region" description="Basic and acidic residues" evidence="2">
    <location>
        <begin position="310"/>
        <end position="320"/>
    </location>
</feature>
<feature type="compositionally biased region" description="Low complexity" evidence="2">
    <location>
        <begin position="321"/>
        <end position="338"/>
    </location>
</feature>
<organism evidence="5 6">
    <name type="scientific">Rotaria sordida</name>
    <dbReference type="NCBI Taxonomy" id="392033"/>
    <lineage>
        <taxon>Eukaryota</taxon>
        <taxon>Metazoa</taxon>
        <taxon>Spiralia</taxon>
        <taxon>Gnathifera</taxon>
        <taxon>Rotifera</taxon>
        <taxon>Eurotatoria</taxon>
        <taxon>Bdelloidea</taxon>
        <taxon>Philodinida</taxon>
        <taxon>Philodinidae</taxon>
        <taxon>Rotaria</taxon>
    </lineage>
</organism>
<feature type="compositionally biased region" description="Low complexity" evidence="2">
    <location>
        <begin position="425"/>
        <end position="434"/>
    </location>
</feature>
<feature type="compositionally biased region" description="Low complexity" evidence="2">
    <location>
        <begin position="459"/>
        <end position="469"/>
    </location>
</feature>
<feature type="region of interest" description="Disordered" evidence="2">
    <location>
        <begin position="296"/>
        <end position="487"/>
    </location>
</feature>
<name>A0A819Q855_9BILA</name>
<dbReference type="InterPro" id="IPR041686">
    <property type="entry name" value="Znf-CCCH_3"/>
</dbReference>
<feature type="compositionally biased region" description="Polar residues" evidence="2">
    <location>
        <begin position="296"/>
        <end position="309"/>
    </location>
</feature>
<dbReference type="EMBL" id="CAJNOT010004043">
    <property type="protein sequence ID" value="CAF1412976.1"/>
    <property type="molecule type" value="Genomic_DNA"/>
</dbReference>
<dbReference type="AlphaFoldDB" id="A0A819Q855"/>
<dbReference type="PANTHER" id="PTHR15725">
    <property type="entry name" value="ZN-FINGER, C-X8-C-X5-C-X3-H TYPE-CONTAINING"/>
    <property type="match status" value="1"/>
</dbReference>
<keyword evidence="1" id="KW-0862">Zinc</keyword>
<feature type="compositionally biased region" description="Basic residues" evidence="2">
    <location>
        <begin position="446"/>
        <end position="458"/>
    </location>
</feature>
<gene>
    <name evidence="5" type="ORF">JBS370_LOCUS27490</name>
    <name evidence="4" type="ORF">ZHD862_LOCUS33609</name>
</gene>
<keyword evidence="1" id="KW-0479">Metal-binding</keyword>
<feature type="compositionally biased region" description="Polar residues" evidence="2">
    <location>
        <begin position="339"/>
        <end position="349"/>
    </location>
</feature>
<feature type="zinc finger region" description="C3H1-type" evidence="1">
    <location>
        <begin position="2"/>
        <end position="29"/>
    </location>
</feature>
<keyword evidence="1" id="KW-0863">Zinc-finger</keyword>
<reference evidence="5" key="1">
    <citation type="submission" date="2021-02" db="EMBL/GenBank/DDBJ databases">
        <authorList>
            <person name="Nowell W R."/>
        </authorList>
    </citation>
    <scope>NUCLEOTIDE SEQUENCE</scope>
</reference>
<dbReference type="Proteomes" id="UP000663864">
    <property type="component" value="Unassembled WGS sequence"/>
</dbReference>
<accession>A0A819Q855</accession>
<dbReference type="Gene3D" id="4.10.1000.10">
    <property type="entry name" value="Zinc finger, CCCH-type"/>
    <property type="match status" value="1"/>
</dbReference>
<dbReference type="Proteomes" id="UP000663836">
    <property type="component" value="Unassembled WGS sequence"/>
</dbReference>
<dbReference type="GO" id="GO:0008270">
    <property type="term" value="F:zinc ion binding"/>
    <property type="evidence" value="ECO:0007669"/>
    <property type="project" value="UniProtKB-KW"/>
</dbReference>
<protein>
    <recommendedName>
        <fullName evidence="3">C3H1-type domain-containing protein</fullName>
    </recommendedName>
</protein>
<evidence type="ECO:0000256" key="1">
    <source>
        <dbReference type="PROSITE-ProRule" id="PRU00723"/>
    </source>
</evidence>
<feature type="compositionally biased region" description="Basic and acidic residues" evidence="2">
    <location>
        <begin position="351"/>
        <end position="360"/>
    </location>
</feature>
<dbReference type="PROSITE" id="PS50103">
    <property type="entry name" value="ZF_C3H1"/>
    <property type="match status" value="1"/>
</dbReference>
<feature type="compositionally biased region" description="Low complexity" evidence="2">
    <location>
        <begin position="548"/>
        <end position="573"/>
    </location>
</feature>
<dbReference type="SMART" id="SM00356">
    <property type="entry name" value="ZnF_C3H1"/>
    <property type="match status" value="2"/>
</dbReference>
<evidence type="ECO:0000313" key="4">
    <source>
        <dbReference type="EMBL" id="CAF1412976.1"/>
    </source>
</evidence>
<dbReference type="EMBL" id="CAJOBD010005181">
    <property type="protein sequence ID" value="CAF4022459.1"/>
    <property type="molecule type" value="Genomic_DNA"/>
</dbReference>
<comment type="caution">
    <text evidence="5">The sequence shown here is derived from an EMBL/GenBank/DDBJ whole genome shotgun (WGS) entry which is preliminary data.</text>
</comment>
<feature type="region of interest" description="Disordered" evidence="2">
    <location>
        <begin position="519"/>
        <end position="611"/>
    </location>
</feature>
<evidence type="ECO:0000256" key="2">
    <source>
        <dbReference type="SAM" id="MobiDB-lite"/>
    </source>
</evidence>
<feature type="domain" description="C3H1-type" evidence="3">
    <location>
        <begin position="2"/>
        <end position="29"/>
    </location>
</feature>
<feature type="compositionally biased region" description="Polar residues" evidence="2">
    <location>
        <begin position="577"/>
        <end position="605"/>
    </location>
</feature>
<proteinExistence type="predicted"/>
<evidence type="ECO:0000313" key="5">
    <source>
        <dbReference type="EMBL" id="CAF4022459.1"/>
    </source>
</evidence>
<evidence type="ECO:0000313" key="6">
    <source>
        <dbReference type="Proteomes" id="UP000663836"/>
    </source>
</evidence>
<feature type="compositionally biased region" description="Polar residues" evidence="2">
    <location>
        <begin position="402"/>
        <end position="423"/>
    </location>
</feature>
<feature type="compositionally biased region" description="Polar residues" evidence="2">
    <location>
        <begin position="367"/>
        <end position="392"/>
    </location>
</feature>
<dbReference type="InterPro" id="IPR000571">
    <property type="entry name" value="Znf_CCCH"/>
</dbReference>
<evidence type="ECO:0000259" key="3">
    <source>
        <dbReference type="PROSITE" id="PS50103"/>
    </source>
</evidence>